<evidence type="ECO:0000256" key="1">
    <source>
        <dbReference type="SAM" id="MobiDB-lite"/>
    </source>
</evidence>
<accession>X1U7N8</accession>
<proteinExistence type="predicted"/>
<protein>
    <submittedName>
        <fullName evidence="2">Uncharacterized protein</fullName>
    </submittedName>
</protein>
<name>X1U7N8_9ZZZZ</name>
<evidence type="ECO:0000313" key="2">
    <source>
        <dbReference type="EMBL" id="GAI95865.1"/>
    </source>
</evidence>
<dbReference type="EMBL" id="BARW01023454">
    <property type="protein sequence ID" value="GAI95865.1"/>
    <property type="molecule type" value="Genomic_DNA"/>
</dbReference>
<reference evidence="2" key="1">
    <citation type="journal article" date="2014" name="Front. Microbiol.">
        <title>High frequency of phylogenetically diverse reductive dehalogenase-homologous genes in deep subseafloor sedimentary metagenomes.</title>
        <authorList>
            <person name="Kawai M."/>
            <person name="Futagami T."/>
            <person name="Toyoda A."/>
            <person name="Takaki Y."/>
            <person name="Nishi S."/>
            <person name="Hori S."/>
            <person name="Arai W."/>
            <person name="Tsubouchi T."/>
            <person name="Morono Y."/>
            <person name="Uchiyama I."/>
            <person name="Ito T."/>
            <person name="Fujiyama A."/>
            <person name="Inagaki F."/>
            <person name="Takami H."/>
        </authorList>
    </citation>
    <scope>NUCLEOTIDE SEQUENCE</scope>
    <source>
        <strain evidence="2">Expedition CK06-06</strain>
    </source>
</reference>
<feature type="region of interest" description="Disordered" evidence="1">
    <location>
        <begin position="64"/>
        <end position="89"/>
    </location>
</feature>
<gene>
    <name evidence="2" type="ORF">S12H4_38896</name>
</gene>
<dbReference type="AlphaFoldDB" id="X1U7N8"/>
<comment type="caution">
    <text evidence="2">The sequence shown here is derived from an EMBL/GenBank/DDBJ whole genome shotgun (WGS) entry which is preliminary data.</text>
</comment>
<organism evidence="2">
    <name type="scientific">marine sediment metagenome</name>
    <dbReference type="NCBI Taxonomy" id="412755"/>
    <lineage>
        <taxon>unclassified sequences</taxon>
        <taxon>metagenomes</taxon>
        <taxon>ecological metagenomes</taxon>
    </lineage>
</organism>
<sequence length="89" mass="10113">MANIFREAKQLLETKSILEMTQEEVLTVNAAQIPLDILPEFNHMTTLEGLEVLARLLEEASRGNKKVEASQAKAERRKRKKLEVVESHA</sequence>